<evidence type="ECO:0000313" key="4">
    <source>
        <dbReference type="Proteomes" id="UP000078397"/>
    </source>
</evidence>
<gene>
    <name evidence="3" type="ORF">VFPPC_14337</name>
</gene>
<keyword evidence="2" id="KW-0472">Membrane</keyword>
<sequence length="355" mass="40107">MANHRAQAQFERARWRALILFPVWVLQLLLTMSMMGLFAWRLGDTLKHYDERENDGKVPTIEFAWEATNIALSFVAATCTLFEIFKFMAESLTPWTMLFTHIIKLTCATAICALDVVVYTQRKEYQSLIGLGLDVALIITAIGLAIYAIFTYRRLSAFDDYLRPANVKGYGFSDGDDRDFSYSSRLSVRNSMDKRGSVGSHRLSIGSIRSVSNEPVVLQTMQRTPSYYRHERDTQFDEYVARRSSLGARPDLERGTSGEYRRDSPPGDSSPDSLVVTGAVQSRARGASITRATSYTSDHVLVAVPEEEHEPLDEAARQNDKTSLLGGSRRNSDENLMQVPPVQEVDITEPKWRRE</sequence>
<feature type="region of interest" description="Disordered" evidence="1">
    <location>
        <begin position="240"/>
        <end position="274"/>
    </location>
</feature>
<keyword evidence="2" id="KW-1133">Transmembrane helix</keyword>
<feature type="region of interest" description="Disordered" evidence="1">
    <location>
        <begin position="308"/>
        <end position="355"/>
    </location>
</feature>
<feature type="compositionally biased region" description="Basic and acidic residues" evidence="1">
    <location>
        <begin position="250"/>
        <end position="265"/>
    </location>
</feature>
<accession>A0A179FN78</accession>
<dbReference type="STRING" id="1380566.A0A179FN78"/>
<dbReference type="KEGG" id="pchm:VFPPC_14337"/>
<proteinExistence type="predicted"/>
<reference evidence="3 4" key="1">
    <citation type="journal article" date="2016" name="PLoS Pathog.">
        <title>Biosynthesis of antibiotic leucinostatins in bio-control fungus Purpureocillium lilacinum and their inhibition on phytophthora revealed by genome mining.</title>
        <authorList>
            <person name="Wang G."/>
            <person name="Liu Z."/>
            <person name="Lin R."/>
            <person name="Li E."/>
            <person name="Mao Z."/>
            <person name="Ling J."/>
            <person name="Yang Y."/>
            <person name="Yin W.B."/>
            <person name="Xie B."/>
        </authorList>
    </citation>
    <scope>NUCLEOTIDE SEQUENCE [LARGE SCALE GENOMIC DNA]</scope>
    <source>
        <strain evidence="3">170</strain>
    </source>
</reference>
<dbReference type="RefSeq" id="XP_018143556.1">
    <property type="nucleotide sequence ID" value="XM_018292106.1"/>
</dbReference>
<dbReference type="EMBL" id="LSBJ02000004">
    <property type="protein sequence ID" value="OAQ66469.1"/>
    <property type="molecule type" value="Genomic_DNA"/>
</dbReference>
<dbReference type="Proteomes" id="UP000078397">
    <property type="component" value="Unassembled WGS sequence"/>
</dbReference>
<evidence type="ECO:0000256" key="2">
    <source>
        <dbReference type="SAM" id="Phobius"/>
    </source>
</evidence>
<feature type="transmembrane region" description="Helical" evidence="2">
    <location>
        <begin position="21"/>
        <end position="43"/>
    </location>
</feature>
<feature type="transmembrane region" description="Helical" evidence="2">
    <location>
        <begin position="97"/>
        <end position="119"/>
    </location>
</feature>
<protein>
    <submittedName>
        <fullName evidence="3">Uncharacterized protein</fullName>
    </submittedName>
</protein>
<keyword evidence="4" id="KW-1185">Reference proteome</keyword>
<keyword evidence="2" id="KW-0812">Transmembrane</keyword>
<dbReference type="AlphaFoldDB" id="A0A179FN78"/>
<feature type="transmembrane region" description="Helical" evidence="2">
    <location>
        <begin position="125"/>
        <end position="150"/>
    </location>
</feature>
<organism evidence="3 4">
    <name type="scientific">Pochonia chlamydosporia 170</name>
    <dbReference type="NCBI Taxonomy" id="1380566"/>
    <lineage>
        <taxon>Eukaryota</taxon>
        <taxon>Fungi</taxon>
        <taxon>Dikarya</taxon>
        <taxon>Ascomycota</taxon>
        <taxon>Pezizomycotina</taxon>
        <taxon>Sordariomycetes</taxon>
        <taxon>Hypocreomycetidae</taxon>
        <taxon>Hypocreales</taxon>
        <taxon>Clavicipitaceae</taxon>
        <taxon>Pochonia</taxon>
    </lineage>
</organism>
<dbReference type="OrthoDB" id="5211263at2759"/>
<feature type="transmembrane region" description="Helical" evidence="2">
    <location>
        <begin position="63"/>
        <end position="85"/>
    </location>
</feature>
<evidence type="ECO:0000256" key="1">
    <source>
        <dbReference type="SAM" id="MobiDB-lite"/>
    </source>
</evidence>
<comment type="caution">
    <text evidence="3">The sequence shown here is derived from an EMBL/GenBank/DDBJ whole genome shotgun (WGS) entry which is preliminary data.</text>
</comment>
<evidence type="ECO:0000313" key="3">
    <source>
        <dbReference type="EMBL" id="OAQ66469.1"/>
    </source>
</evidence>
<dbReference type="GeneID" id="28856100"/>
<name>A0A179FN78_METCM</name>